<dbReference type="OrthoDB" id="2114051at2759"/>
<feature type="domain" description="Mechanosensitive ion channel MscS" evidence="7">
    <location>
        <begin position="136"/>
        <end position="202"/>
    </location>
</feature>
<feature type="transmembrane region" description="Helical" evidence="6">
    <location>
        <begin position="37"/>
        <end position="58"/>
    </location>
</feature>
<organism evidence="8 9">
    <name type="scientific">Basidiobolus meristosporus CBS 931.73</name>
    <dbReference type="NCBI Taxonomy" id="1314790"/>
    <lineage>
        <taxon>Eukaryota</taxon>
        <taxon>Fungi</taxon>
        <taxon>Fungi incertae sedis</taxon>
        <taxon>Zoopagomycota</taxon>
        <taxon>Entomophthoromycotina</taxon>
        <taxon>Basidiobolomycetes</taxon>
        <taxon>Basidiobolales</taxon>
        <taxon>Basidiobolaceae</taxon>
        <taxon>Basidiobolus</taxon>
    </lineage>
</organism>
<evidence type="ECO:0000259" key="7">
    <source>
        <dbReference type="Pfam" id="PF00924"/>
    </source>
</evidence>
<dbReference type="InParanoid" id="A0A1Y1YVL6"/>
<sequence>MEFVSYCLYPSLLGCLLIAINIALPLLDELPENVFRIIRHVLAILLIVDVTWVLINVARASTRIIARYGEKKENDQSTEKGKLYATILRRFLIAFIVFIAIAAILLTFPDVRQMGISMLVGVGVLSLVVGIALRPLIEDLLTSLQVTITEPISLFDQVTVDDYHGKVEEIHMFHAVLKAPDDSRYMVPLSRFTKKPFQNWTKGCNHKIGEVKLVVDYGIPITNLRTQLQKIVASCPFWDKRKAMLQVTDSTEFCMQVSCYVSSVNIDTQHELTCYVREKMLDYIITSFRPNVPQDTSRRAGLERASSSESSEPGHHWYEHIKRTTR</sequence>
<evidence type="ECO:0000256" key="2">
    <source>
        <dbReference type="ARBA" id="ARBA00022692"/>
    </source>
</evidence>
<dbReference type="InterPro" id="IPR023408">
    <property type="entry name" value="MscS_beta-dom_sf"/>
</dbReference>
<dbReference type="GO" id="GO:0016020">
    <property type="term" value="C:membrane"/>
    <property type="evidence" value="ECO:0007669"/>
    <property type="project" value="UniProtKB-SubCell"/>
</dbReference>
<evidence type="ECO:0000256" key="5">
    <source>
        <dbReference type="SAM" id="MobiDB-lite"/>
    </source>
</evidence>
<feature type="transmembrane region" description="Helical" evidence="6">
    <location>
        <begin position="7"/>
        <end position="25"/>
    </location>
</feature>
<comment type="caution">
    <text evidence="8">The sequence shown here is derived from an EMBL/GenBank/DDBJ whole genome shotgun (WGS) entry which is preliminary data.</text>
</comment>
<evidence type="ECO:0000256" key="4">
    <source>
        <dbReference type="ARBA" id="ARBA00023136"/>
    </source>
</evidence>
<gene>
    <name evidence="8" type="ORF">K493DRAFT_298072</name>
</gene>
<keyword evidence="3 6" id="KW-1133">Transmembrane helix</keyword>
<evidence type="ECO:0000313" key="9">
    <source>
        <dbReference type="Proteomes" id="UP000193498"/>
    </source>
</evidence>
<accession>A0A1Y1YVL6</accession>
<feature type="region of interest" description="Disordered" evidence="5">
    <location>
        <begin position="294"/>
        <end position="326"/>
    </location>
</feature>
<dbReference type="EMBL" id="MCFE01000061">
    <property type="protein sequence ID" value="ORY02103.1"/>
    <property type="molecule type" value="Genomic_DNA"/>
</dbReference>
<evidence type="ECO:0000313" key="8">
    <source>
        <dbReference type="EMBL" id="ORY02103.1"/>
    </source>
</evidence>
<evidence type="ECO:0000256" key="6">
    <source>
        <dbReference type="SAM" id="Phobius"/>
    </source>
</evidence>
<keyword evidence="9" id="KW-1185">Reference proteome</keyword>
<feature type="transmembrane region" description="Helical" evidence="6">
    <location>
        <begin position="87"/>
        <end position="108"/>
    </location>
</feature>
<dbReference type="AlphaFoldDB" id="A0A1Y1YVL6"/>
<dbReference type="GO" id="GO:0008381">
    <property type="term" value="F:mechanosensitive monoatomic ion channel activity"/>
    <property type="evidence" value="ECO:0007669"/>
    <property type="project" value="InterPro"/>
</dbReference>
<dbReference type="Gene3D" id="1.10.287.1260">
    <property type="match status" value="1"/>
</dbReference>
<name>A0A1Y1YVL6_9FUNG</name>
<dbReference type="Gene3D" id="2.30.30.60">
    <property type="match status" value="1"/>
</dbReference>
<dbReference type="InterPro" id="IPR010920">
    <property type="entry name" value="LSM_dom_sf"/>
</dbReference>
<dbReference type="Pfam" id="PF00924">
    <property type="entry name" value="MS_channel_2nd"/>
    <property type="match status" value="1"/>
</dbReference>
<dbReference type="InterPro" id="IPR045275">
    <property type="entry name" value="MscS_archaea/bacteria_type"/>
</dbReference>
<dbReference type="InterPro" id="IPR006685">
    <property type="entry name" value="MscS_channel_2nd"/>
</dbReference>
<evidence type="ECO:0000256" key="3">
    <source>
        <dbReference type="ARBA" id="ARBA00022989"/>
    </source>
</evidence>
<dbReference type="SUPFAM" id="SSF50182">
    <property type="entry name" value="Sm-like ribonucleoproteins"/>
    <property type="match status" value="1"/>
</dbReference>
<comment type="subcellular location">
    <subcellularLocation>
        <location evidence="1">Membrane</location>
    </subcellularLocation>
</comment>
<protein>
    <recommendedName>
        <fullName evidence="7">Mechanosensitive ion channel MscS domain-containing protein</fullName>
    </recommendedName>
</protein>
<proteinExistence type="predicted"/>
<evidence type="ECO:0000256" key="1">
    <source>
        <dbReference type="ARBA" id="ARBA00004370"/>
    </source>
</evidence>
<dbReference type="Proteomes" id="UP000193498">
    <property type="component" value="Unassembled WGS sequence"/>
</dbReference>
<dbReference type="PANTHER" id="PTHR30221">
    <property type="entry name" value="SMALL-CONDUCTANCE MECHANOSENSITIVE CHANNEL"/>
    <property type="match status" value="1"/>
</dbReference>
<feature type="transmembrane region" description="Helical" evidence="6">
    <location>
        <begin position="114"/>
        <end position="133"/>
    </location>
</feature>
<feature type="compositionally biased region" description="Basic and acidic residues" evidence="5">
    <location>
        <begin position="312"/>
        <end position="326"/>
    </location>
</feature>
<dbReference type="PANTHER" id="PTHR30221:SF1">
    <property type="entry name" value="SMALL-CONDUCTANCE MECHANOSENSITIVE CHANNEL"/>
    <property type="match status" value="1"/>
</dbReference>
<reference evidence="8 9" key="1">
    <citation type="submission" date="2016-07" db="EMBL/GenBank/DDBJ databases">
        <title>Pervasive Adenine N6-methylation of Active Genes in Fungi.</title>
        <authorList>
            <consortium name="DOE Joint Genome Institute"/>
            <person name="Mondo S.J."/>
            <person name="Dannebaum R.O."/>
            <person name="Kuo R.C."/>
            <person name="Labutti K."/>
            <person name="Haridas S."/>
            <person name="Kuo A."/>
            <person name="Salamov A."/>
            <person name="Ahrendt S.R."/>
            <person name="Lipzen A."/>
            <person name="Sullivan W."/>
            <person name="Andreopoulos W.B."/>
            <person name="Clum A."/>
            <person name="Lindquist E."/>
            <person name="Daum C."/>
            <person name="Ramamoorthy G.K."/>
            <person name="Gryganskyi A."/>
            <person name="Culley D."/>
            <person name="Magnuson J.K."/>
            <person name="James T.Y."/>
            <person name="O'Malley M.A."/>
            <person name="Stajich J.E."/>
            <person name="Spatafora J.W."/>
            <person name="Visel A."/>
            <person name="Grigoriev I.V."/>
        </authorList>
    </citation>
    <scope>NUCLEOTIDE SEQUENCE [LARGE SCALE GENOMIC DNA]</scope>
    <source>
        <strain evidence="8 9">CBS 931.73</strain>
    </source>
</reference>
<keyword evidence="4 6" id="KW-0472">Membrane</keyword>
<keyword evidence="2 6" id="KW-0812">Transmembrane</keyword>